<evidence type="ECO:0000313" key="6">
    <source>
        <dbReference type="EMBL" id="KRL87131.1"/>
    </source>
</evidence>
<evidence type="ECO:0000256" key="2">
    <source>
        <dbReference type="ARBA" id="ARBA00022448"/>
    </source>
</evidence>
<dbReference type="PANTHER" id="PTHR42711">
    <property type="entry name" value="ABC TRANSPORTER ATP-BINDING PROTEIN"/>
    <property type="match status" value="1"/>
</dbReference>
<dbReference type="InterPro" id="IPR050763">
    <property type="entry name" value="ABC_transporter_ATP-binding"/>
</dbReference>
<dbReference type="InterPro" id="IPR017871">
    <property type="entry name" value="ABC_transporter-like_CS"/>
</dbReference>
<dbReference type="AlphaFoldDB" id="A0A0R1UBL8"/>
<comment type="similarity">
    <text evidence="1">Belongs to the ABC transporter superfamily.</text>
</comment>
<reference evidence="6 7" key="1">
    <citation type="journal article" date="2015" name="Genome Announc.">
        <title>Expanding the biotechnology potential of lactobacilli through comparative genomics of 213 strains and associated genera.</title>
        <authorList>
            <person name="Sun Z."/>
            <person name="Harris H.M."/>
            <person name="McCann A."/>
            <person name="Guo C."/>
            <person name="Argimon S."/>
            <person name="Zhang W."/>
            <person name="Yang X."/>
            <person name="Jeffery I.B."/>
            <person name="Cooney J.C."/>
            <person name="Kagawa T.F."/>
            <person name="Liu W."/>
            <person name="Song Y."/>
            <person name="Salvetti E."/>
            <person name="Wrobel A."/>
            <person name="Rasinkangas P."/>
            <person name="Parkhill J."/>
            <person name="Rea M.C."/>
            <person name="O'Sullivan O."/>
            <person name="Ritari J."/>
            <person name="Douillard F.P."/>
            <person name="Paul Ross R."/>
            <person name="Yang R."/>
            <person name="Briner A.E."/>
            <person name="Felis G.E."/>
            <person name="de Vos W.M."/>
            <person name="Barrangou R."/>
            <person name="Klaenhammer T.R."/>
            <person name="Caufield P.W."/>
            <person name="Cui Y."/>
            <person name="Zhang H."/>
            <person name="O'Toole P.W."/>
        </authorList>
    </citation>
    <scope>NUCLEOTIDE SEQUENCE [LARGE SCALE GENOMIC DNA]</scope>
    <source>
        <strain evidence="6 7">DSM 16634</strain>
    </source>
</reference>
<dbReference type="Gene3D" id="3.40.50.300">
    <property type="entry name" value="P-loop containing nucleotide triphosphate hydrolases"/>
    <property type="match status" value="1"/>
</dbReference>
<dbReference type="PANTHER" id="PTHR42711:SF5">
    <property type="entry name" value="ABC TRANSPORTER ATP-BINDING PROTEIN NATA"/>
    <property type="match status" value="1"/>
</dbReference>
<dbReference type="InterPro" id="IPR003593">
    <property type="entry name" value="AAA+_ATPase"/>
</dbReference>
<sequence length="305" mass="34042">MTKPIEVNQLNFKYKNNSDLTLENINLSVDENEILGIVGPNGAGKSTLISILEGLQHNYTGDVKILGFDLKKTPSLAQKQIGALFQSSGYFDNLTVEESLTLFSQMYHSSISPEIALQHMDAQELLPRRVKTLSGGQKQKFGIALSLINKPKLLFLDEPTTGLDPDARLHLWKTIKQLQGKSTIIICSHYLDEVSYLCDRVCFIYNGKVYATDTPDNLIKKSKAHTRIEFDCSDTTAVINSVATLNKEDLHYLNGKRFCISTNEPSSILSALYTLKKVVTNIDIKKPTLDDAYYKITGESMEGII</sequence>
<evidence type="ECO:0000256" key="4">
    <source>
        <dbReference type="ARBA" id="ARBA00022840"/>
    </source>
</evidence>
<dbReference type="eggNOG" id="COG1131">
    <property type="taxonomic scope" value="Bacteria"/>
</dbReference>
<dbReference type="Pfam" id="PF00005">
    <property type="entry name" value="ABC_tran"/>
    <property type="match status" value="1"/>
</dbReference>
<proteinExistence type="inferred from homology"/>
<organism evidence="6 7">
    <name type="scientific">Ligilactobacillus apodemi DSM 16634 = JCM 16172</name>
    <dbReference type="NCBI Taxonomy" id="1423724"/>
    <lineage>
        <taxon>Bacteria</taxon>
        <taxon>Bacillati</taxon>
        <taxon>Bacillota</taxon>
        <taxon>Bacilli</taxon>
        <taxon>Lactobacillales</taxon>
        <taxon>Lactobacillaceae</taxon>
        <taxon>Ligilactobacillus</taxon>
    </lineage>
</organism>
<accession>A0A0R1UBL8</accession>
<protein>
    <submittedName>
        <fullName evidence="6">ABC transporter ATP-binding protein</fullName>
    </submittedName>
</protein>
<evidence type="ECO:0000256" key="3">
    <source>
        <dbReference type="ARBA" id="ARBA00022741"/>
    </source>
</evidence>
<dbReference type="SUPFAM" id="SSF52540">
    <property type="entry name" value="P-loop containing nucleoside triphosphate hydrolases"/>
    <property type="match status" value="1"/>
</dbReference>
<dbReference type="PROSITE" id="PS50893">
    <property type="entry name" value="ABC_TRANSPORTER_2"/>
    <property type="match status" value="1"/>
</dbReference>
<keyword evidence="2" id="KW-0813">Transport</keyword>
<name>A0A0R1UBL8_9LACO</name>
<dbReference type="InterPro" id="IPR027417">
    <property type="entry name" value="P-loop_NTPase"/>
</dbReference>
<keyword evidence="3" id="KW-0547">Nucleotide-binding</keyword>
<dbReference type="EMBL" id="AZFT01000009">
    <property type="protein sequence ID" value="KRL87131.1"/>
    <property type="molecule type" value="Genomic_DNA"/>
</dbReference>
<dbReference type="CDD" id="cd03230">
    <property type="entry name" value="ABC_DR_subfamily_A"/>
    <property type="match status" value="1"/>
</dbReference>
<dbReference type="Proteomes" id="UP000051324">
    <property type="component" value="Unassembled WGS sequence"/>
</dbReference>
<dbReference type="OrthoDB" id="9804819at2"/>
<dbReference type="SMART" id="SM00382">
    <property type="entry name" value="AAA"/>
    <property type="match status" value="1"/>
</dbReference>
<dbReference type="PATRIC" id="fig|1423724.4.peg.445"/>
<evidence type="ECO:0000259" key="5">
    <source>
        <dbReference type="PROSITE" id="PS50893"/>
    </source>
</evidence>
<gene>
    <name evidence="6" type="ORF">FC32_GL000425</name>
</gene>
<feature type="domain" description="ABC transporter" evidence="5">
    <location>
        <begin position="5"/>
        <end position="231"/>
    </location>
</feature>
<dbReference type="InterPro" id="IPR003439">
    <property type="entry name" value="ABC_transporter-like_ATP-bd"/>
</dbReference>
<keyword evidence="7" id="KW-1185">Reference proteome</keyword>
<evidence type="ECO:0000313" key="7">
    <source>
        <dbReference type="Proteomes" id="UP000051324"/>
    </source>
</evidence>
<evidence type="ECO:0000256" key="1">
    <source>
        <dbReference type="ARBA" id="ARBA00005417"/>
    </source>
</evidence>
<dbReference type="GO" id="GO:0016887">
    <property type="term" value="F:ATP hydrolysis activity"/>
    <property type="evidence" value="ECO:0007669"/>
    <property type="project" value="InterPro"/>
</dbReference>
<dbReference type="GO" id="GO:0005524">
    <property type="term" value="F:ATP binding"/>
    <property type="evidence" value="ECO:0007669"/>
    <property type="project" value="UniProtKB-KW"/>
</dbReference>
<dbReference type="PROSITE" id="PS00211">
    <property type="entry name" value="ABC_TRANSPORTER_1"/>
    <property type="match status" value="1"/>
</dbReference>
<dbReference type="RefSeq" id="WP_025087586.1">
    <property type="nucleotide sequence ID" value="NZ_AZFT01000009.1"/>
</dbReference>
<keyword evidence="4 6" id="KW-0067">ATP-binding</keyword>
<dbReference type="STRING" id="1423724.FC32_GL000425"/>
<comment type="caution">
    <text evidence="6">The sequence shown here is derived from an EMBL/GenBank/DDBJ whole genome shotgun (WGS) entry which is preliminary data.</text>
</comment>